<protein>
    <submittedName>
        <fullName evidence="1">Uncharacterized protein</fullName>
    </submittedName>
</protein>
<sequence length="78" mass="8753">MAIRSSREDKPLRLFSFQRFSGDVENAFVADGEPLRFFEIFNQGLNVAIGKKLKYPACVLFREVQDVMGIDGEKGGVP</sequence>
<dbReference type="AlphaFoldDB" id="A0A564ZF46"/>
<evidence type="ECO:0000313" key="1">
    <source>
        <dbReference type="EMBL" id="VUZ83786.1"/>
    </source>
</evidence>
<dbReference type="Proteomes" id="UP000334340">
    <property type="component" value="Unassembled WGS sequence"/>
</dbReference>
<dbReference type="EMBL" id="CABIKM010000001">
    <property type="protein sequence ID" value="VUZ83786.1"/>
    <property type="molecule type" value="Genomic_DNA"/>
</dbReference>
<keyword evidence="2" id="KW-1185">Reference proteome</keyword>
<gene>
    <name evidence="1" type="ORF">MELA_00144</name>
</gene>
<name>A0A564ZF46_9BACT</name>
<reference evidence="1 2" key="1">
    <citation type="submission" date="2019-07" db="EMBL/GenBank/DDBJ databases">
        <authorList>
            <person name="Cremers G."/>
        </authorList>
    </citation>
    <scope>NUCLEOTIDE SEQUENCE [LARGE SCALE GENOMIC DNA]</scope>
</reference>
<evidence type="ECO:0000313" key="2">
    <source>
        <dbReference type="Proteomes" id="UP000334340"/>
    </source>
</evidence>
<organism evidence="1 2">
    <name type="scientific">Candidatus Methylomirabilis lanthanidiphila</name>
    <dbReference type="NCBI Taxonomy" id="2211376"/>
    <lineage>
        <taxon>Bacteria</taxon>
        <taxon>Candidatus Methylomirabilota</taxon>
        <taxon>Candidatus Methylomirabilia</taxon>
        <taxon>Candidatus Methylomirabilales</taxon>
        <taxon>Candidatus Methylomirabilaceae</taxon>
        <taxon>Candidatus Methylomirabilis</taxon>
    </lineage>
</organism>
<proteinExistence type="predicted"/>
<accession>A0A564ZF46</accession>